<feature type="compositionally biased region" description="Basic and acidic residues" evidence="1">
    <location>
        <begin position="21"/>
        <end position="34"/>
    </location>
</feature>
<sequence>MARDAPAVSPTRSSSFSSVTDSKELPGDGFDSEKAPAPLDSNSAHEAHKASMWKRLLVGNASPSNETKRAMKSRHLTMIGAVPTHKYDPPGHVLKRLSSY</sequence>
<feature type="compositionally biased region" description="Low complexity" evidence="1">
    <location>
        <begin position="8"/>
        <end position="20"/>
    </location>
</feature>
<dbReference type="Proteomes" id="UP000184267">
    <property type="component" value="Unassembled WGS sequence"/>
</dbReference>
<keyword evidence="3" id="KW-1185">Reference proteome</keyword>
<comment type="caution">
    <text evidence="2">The sequence shown here is derived from an EMBL/GenBank/DDBJ whole genome shotgun (WGS) entry which is preliminary data.</text>
</comment>
<dbReference type="EMBL" id="MNAD01000790">
    <property type="protein sequence ID" value="OJT10323.1"/>
    <property type="molecule type" value="Genomic_DNA"/>
</dbReference>
<gene>
    <name evidence="2" type="ORF">TRAPUB_13191</name>
</gene>
<feature type="region of interest" description="Disordered" evidence="1">
    <location>
        <begin position="81"/>
        <end position="100"/>
    </location>
</feature>
<feature type="region of interest" description="Disordered" evidence="1">
    <location>
        <begin position="1"/>
        <end position="49"/>
    </location>
</feature>
<name>A0A1M2VRV1_TRAPU</name>
<evidence type="ECO:0000256" key="1">
    <source>
        <dbReference type="SAM" id="MobiDB-lite"/>
    </source>
</evidence>
<proteinExistence type="predicted"/>
<accession>A0A1M2VRV1</accession>
<protein>
    <submittedName>
        <fullName evidence="2">Uncharacterized protein</fullName>
    </submittedName>
</protein>
<dbReference type="AlphaFoldDB" id="A0A1M2VRV1"/>
<evidence type="ECO:0000313" key="2">
    <source>
        <dbReference type="EMBL" id="OJT10323.1"/>
    </source>
</evidence>
<reference evidence="2 3" key="1">
    <citation type="submission" date="2016-10" db="EMBL/GenBank/DDBJ databases">
        <title>Genome sequence of the basidiomycete white-rot fungus Trametes pubescens.</title>
        <authorList>
            <person name="Makela M.R."/>
            <person name="Granchi Z."/>
            <person name="Peng M."/>
            <person name="De Vries R.P."/>
            <person name="Grigoriev I."/>
            <person name="Riley R."/>
            <person name="Hilden K."/>
        </authorList>
    </citation>
    <scope>NUCLEOTIDE SEQUENCE [LARGE SCALE GENOMIC DNA]</scope>
    <source>
        <strain evidence="2 3">FBCC735</strain>
    </source>
</reference>
<organism evidence="2 3">
    <name type="scientific">Trametes pubescens</name>
    <name type="common">White-rot fungus</name>
    <dbReference type="NCBI Taxonomy" id="154538"/>
    <lineage>
        <taxon>Eukaryota</taxon>
        <taxon>Fungi</taxon>
        <taxon>Dikarya</taxon>
        <taxon>Basidiomycota</taxon>
        <taxon>Agaricomycotina</taxon>
        <taxon>Agaricomycetes</taxon>
        <taxon>Polyporales</taxon>
        <taxon>Polyporaceae</taxon>
        <taxon>Trametes</taxon>
    </lineage>
</organism>
<dbReference type="STRING" id="154538.A0A1M2VRV1"/>
<evidence type="ECO:0000313" key="3">
    <source>
        <dbReference type="Proteomes" id="UP000184267"/>
    </source>
</evidence>